<dbReference type="CDD" id="cd15831">
    <property type="entry name" value="BTAD"/>
    <property type="match status" value="1"/>
</dbReference>
<dbReference type="InterPro" id="IPR005158">
    <property type="entry name" value="BTAD"/>
</dbReference>
<dbReference type="SUPFAM" id="SSF48452">
    <property type="entry name" value="TPR-like"/>
    <property type="match status" value="1"/>
</dbReference>
<dbReference type="Proteomes" id="UP001595912">
    <property type="component" value="Unassembled WGS sequence"/>
</dbReference>
<feature type="domain" description="OmpR/PhoB-type" evidence="4">
    <location>
        <begin position="17"/>
        <end position="90"/>
    </location>
</feature>
<dbReference type="PANTHER" id="PTHR47691">
    <property type="entry name" value="REGULATOR-RELATED"/>
    <property type="match status" value="1"/>
</dbReference>
<dbReference type="SMART" id="SM00862">
    <property type="entry name" value="Trans_reg_C"/>
    <property type="match status" value="1"/>
</dbReference>
<comment type="caution">
    <text evidence="6">The sequence shown here is derived from an EMBL/GenBank/DDBJ whole genome shotgun (WGS) entry which is preliminary data.</text>
</comment>
<evidence type="ECO:0000313" key="6">
    <source>
        <dbReference type="EMBL" id="MFC4999541.1"/>
    </source>
</evidence>
<dbReference type="Pfam" id="PF03704">
    <property type="entry name" value="BTAD"/>
    <property type="match status" value="1"/>
</dbReference>
<proteinExistence type="inferred from homology"/>
<dbReference type="EMBL" id="JBHSIU010000018">
    <property type="protein sequence ID" value="MFC4999541.1"/>
    <property type="molecule type" value="Genomic_DNA"/>
</dbReference>
<dbReference type="Gene3D" id="1.10.10.10">
    <property type="entry name" value="Winged helix-like DNA-binding domain superfamily/Winged helix DNA-binding domain"/>
    <property type="match status" value="1"/>
</dbReference>
<evidence type="ECO:0000259" key="5">
    <source>
        <dbReference type="SMART" id="SM01043"/>
    </source>
</evidence>
<evidence type="ECO:0000256" key="1">
    <source>
        <dbReference type="ARBA" id="ARBA00005820"/>
    </source>
</evidence>
<feature type="domain" description="Bacterial transcriptional activator" evidence="5">
    <location>
        <begin position="97"/>
        <end position="238"/>
    </location>
</feature>
<dbReference type="InterPro" id="IPR036388">
    <property type="entry name" value="WH-like_DNA-bd_sf"/>
</dbReference>
<dbReference type="InterPro" id="IPR016032">
    <property type="entry name" value="Sig_transdc_resp-reg_C-effctor"/>
</dbReference>
<organism evidence="6 7">
    <name type="scientific">Dactylosporangium cerinum</name>
    <dbReference type="NCBI Taxonomy" id="1434730"/>
    <lineage>
        <taxon>Bacteria</taxon>
        <taxon>Bacillati</taxon>
        <taxon>Actinomycetota</taxon>
        <taxon>Actinomycetes</taxon>
        <taxon>Micromonosporales</taxon>
        <taxon>Micromonosporaceae</taxon>
        <taxon>Dactylosporangium</taxon>
    </lineage>
</organism>
<feature type="region of interest" description="Disordered" evidence="3">
    <location>
        <begin position="1053"/>
        <end position="1117"/>
    </location>
</feature>
<evidence type="ECO:0000256" key="3">
    <source>
        <dbReference type="SAM" id="MobiDB-lite"/>
    </source>
</evidence>
<evidence type="ECO:0000256" key="2">
    <source>
        <dbReference type="ARBA" id="ARBA00023125"/>
    </source>
</evidence>
<dbReference type="InterPro" id="IPR027417">
    <property type="entry name" value="P-loop_NTPase"/>
</dbReference>
<dbReference type="SMART" id="SM01043">
    <property type="entry name" value="BTAD"/>
    <property type="match status" value="1"/>
</dbReference>
<dbReference type="Gene3D" id="1.25.40.10">
    <property type="entry name" value="Tetratricopeptide repeat domain"/>
    <property type="match status" value="1"/>
</dbReference>
<dbReference type="SUPFAM" id="SSF52540">
    <property type="entry name" value="P-loop containing nucleoside triphosphate hydrolases"/>
    <property type="match status" value="1"/>
</dbReference>
<dbReference type="PANTHER" id="PTHR47691:SF3">
    <property type="entry name" value="HTH-TYPE TRANSCRIPTIONAL REGULATOR RV0890C-RELATED"/>
    <property type="match status" value="1"/>
</dbReference>
<sequence>MTLRVTLLGALEVRRGDVEVTVPGARLRHLITRLALAGGRPVDPGLLVEALWPQDRPTDPANALQSLVSRLRRLLGDAAAVTQSEAGYRLDVAKDDVDALRFERLAARGRDRLRAGDPRAAAEVLGEAVALAGGPSVIAAVAPAVAMRLDRAAVEAAADLAEAELALGRAGDAATRLAALLTEHPADERVAALQMDALAAQGRQADALDLYERTRETLADRLGADPGAALRERHLRLLQSPTHVPNPASNLPAALTSFVGRDDDLARIDTLLARGRLVTVVGPGGAGKTRLAVEAGRRRHEFRDGTWLVDLAAVTEPAKVGAAVLAAIGLRGGALFEGRMPAEGALPVDAAGRPVGELDVLTGLESLLVVDNCEHLIDAVAHLVAALLPRCAGLRILATSREPLAIDGEALVPLGPLALPDAAGGLEDVRRCASVRLFTERAAAVRPGFAVDERTRADVVRLVTGLDGLPLALELAAARLRTRSLAELAGGLSDRFRLLTTGSRAAPPRHRTLRAVIAWSWDLLGEDERTVAERVSVLPGGVTAESAAAVCAGTRVPPDGIPDLLAALTDKSMLHLAPEAGRYRMLETLREYGIERLADRDAVRDLAARHLAGLVAREESLLRGPGQLAALRVLRAEYDNALAALRHLCDAGDATAAVKLAMDLSWYWHVLGRHAEAAYWQGEALAVPGGGHTLERDCAEAVHLLHRINARSALTLESLDEHESSLRDLADRLLAHPAPPGFAGVLAAVTLYFLQEHEASLDMTQRYVDGPDVWLSGLAHMFRASLAENEGDLEQVRADVAAALDAFGRAGDRWGLATTLPMRALLRQYDGDLDGALADLHEVRAQARAFGSLSPADEIFLDVRWIDLHLRRGEDAQATAMLDAVRERAERSAVPDVVVIVTALEAATWLRLGDPDRAQARVEAAEATPTGDHGQVLVGSVRAALCGRRGDIAGAEEALTRAYAAALRSRDLPIMAVVAVTGAELAGLRDRHRDVALLLGVAARLRGTHDRSDRQIQAMAARGSAALGEAAFAAAYQDGWRLDGKAATLQADPARMRGADATPLGGARARSTGSVVPHGRPGAGVAGGEPSAQVDGLQADPDQTDPPGSVSGQDRNA</sequence>
<keyword evidence="2" id="KW-0238">DNA-binding</keyword>
<name>A0ABV9VVG1_9ACTN</name>
<keyword evidence="7" id="KW-1185">Reference proteome</keyword>
<accession>A0ABV9VVG1</accession>
<comment type="similarity">
    <text evidence="1">Belongs to the AfsR/DnrI/RedD regulatory family.</text>
</comment>
<dbReference type="RefSeq" id="WP_380115996.1">
    <property type="nucleotide sequence ID" value="NZ_JBHSIU010000018.1"/>
</dbReference>
<protein>
    <submittedName>
        <fullName evidence="6">BTAD domain-containing putative transcriptional regulator</fullName>
    </submittedName>
</protein>
<dbReference type="InterPro" id="IPR001867">
    <property type="entry name" value="OmpR/PhoB-type_DNA-bd"/>
</dbReference>
<evidence type="ECO:0000313" key="7">
    <source>
        <dbReference type="Proteomes" id="UP001595912"/>
    </source>
</evidence>
<reference evidence="7" key="1">
    <citation type="journal article" date="2019" name="Int. J. Syst. Evol. Microbiol.">
        <title>The Global Catalogue of Microorganisms (GCM) 10K type strain sequencing project: providing services to taxonomists for standard genome sequencing and annotation.</title>
        <authorList>
            <consortium name="The Broad Institute Genomics Platform"/>
            <consortium name="The Broad Institute Genome Sequencing Center for Infectious Disease"/>
            <person name="Wu L."/>
            <person name="Ma J."/>
        </authorList>
    </citation>
    <scope>NUCLEOTIDE SEQUENCE [LARGE SCALE GENOMIC DNA]</scope>
    <source>
        <strain evidence="7">CGMCC 4.7152</strain>
    </source>
</reference>
<dbReference type="InterPro" id="IPR011990">
    <property type="entry name" value="TPR-like_helical_dom_sf"/>
</dbReference>
<dbReference type="SUPFAM" id="SSF46894">
    <property type="entry name" value="C-terminal effector domain of the bipartite response regulators"/>
    <property type="match status" value="1"/>
</dbReference>
<evidence type="ECO:0000259" key="4">
    <source>
        <dbReference type="SMART" id="SM00862"/>
    </source>
</evidence>
<gene>
    <name evidence="6" type="ORF">ACFPIJ_17085</name>
</gene>